<comment type="caution">
    <text evidence="1">The sequence shown here is derived from an EMBL/GenBank/DDBJ whole genome shotgun (WGS) entry which is preliminary data.</text>
</comment>
<dbReference type="Proteomes" id="UP000054262">
    <property type="component" value="Unassembled WGS sequence"/>
</dbReference>
<protein>
    <submittedName>
        <fullName evidence="1">Uncharacterized protein</fullName>
    </submittedName>
</protein>
<evidence type="ECO:0000313" key="1">
    <source>
        <dbReference type="EMBL" id="EAV47278.1"/>
    </source>
</evidence>
<dbReference type="EMBL" id="AAUX01000001">
    <property type="protein sequence ID" value="EAV47278.1"/>
    <property type="molecule type" value="Genomic_DNA"/>
</dbReference>
<dbReference type="AlphaFoldDB" id="A0P6W8"/>
<keyword evidence="2" id="KW-1185">Reference proteome</keyword>
<name>A0P6W8_9PROT</name>
<reference evidence="1 2" key="1">
    <citation type="submission" date="2006-11" db="EMBL/GenBank/DDBJ databases">
        <authorList>
            <person name="Giovannoni S."/>
            <person name="Vergin K."/>
            <person name="Ferriera S."/>
            <person name="Johnson J."/>
            <person name="Kravitz S."/>
            <person name="Beeson K."/>
            <person name="Sutton G."/>
            <person name="Rogers Y.-H."/>
            <person name="Friedman R."/>
            <person name="Frazier M."/>
            <person name="Venter J.C."/>
        </authorList>
    </citation>
    <scope>NUCLEOTIDE SEQUENCE [LARGE SCALE GENOMIC DNA]</scope>
    <source>
        <strain evidence="1 2">HTCC2181</strain>
    </source>
</reference>
<gene>
    <name evidence="1" type="ORF">MB2181_04355</name>
</gene>
<organism evidence="1 2">
    <name type="scientific">Methylophilales bacterium HTCC2181</name>
    <dbReference type="NCBI Taxonomy" id="383631"/>
    <lineage>
        <taxon>Bacteria</taxon>
        <taxon>Pseudomonadati</taxon>
        <taxon>Pseudomonadota</taxon>
        <taxon>Betaproteobacteria</taxon>
        <taxon>Nitrosomonadales</taxon>
        <taxon>OM43 clade</taxon>
    </lineage>
</organism>
<dbReference type="OrthoDB" id="8890261at2"/>
<accession>A0P6W8</accession>
<sequence length="250" mass="28150">MKSILIVGSALDAQRVTTFDLSSFSKCVVINNAWQLTDNWDYVIYPDDMPQENCPLADNLKVTQSLITSREYVPVQNHFGGFVYAGGTMAFTAGYWALGALKPDVIAYVGCDMIYPANKDIKSHFYGRGEADPLRQDITLQSLEAKSVRLMALAHMNNCMVVNLSELPQSRLLFPRVSSEIFLSKYASATIRDEYNVSLDMSMVKNVLQEEASLGYIEESGRYWESEEMFDPAKLSAIDSMWLKAFEKNL</sequence>
<evidence type="ECO:0000313" key="2">
    <source>
        <dbReference type="Proteomes" id="UP000054262"/>
    </source>
</evidence>
<proteinExistence type="predicted"/>